<dbReference type="AlphaFoldDB" id="K3W921"/>
<accession>K3W921</accession>
<sequence length="252" mass="29190">MLENLRLRARYESQLQAARSLEALYHNQTSFADLDVRYAQTDTIFDSTGLSYIDYEMVRGMHLKRDERGHLCFEHLQAKLLPFDSRVIDRVFWECASREEFRKHHGVYQVRLATEDTILTKMVDPLQLPHAETMTLTICTAMKRFIESDRVVAVWEALVTTSGSVSMQLRESGWNILRPTSARIPHHTGPMSIIQTCVRIVPELQHAYSEQDLAVGTLTNLIVGSYHRHKEMMHQVSEDLLVTQFDMFHISK</sequence>
<keyword evidence="2" id="KW-1185">Reference proteome</keyword>
<evidence type="ECO:0000313" key="2">
    <source>
        <dbReference type="Proteomes" id="UP000019132"/>
    </source>
</evidence>
<dbReference type="OMA" id="GFEICAR"/>
<proteinExistence type="predicted"/>
<name>K3W921_GLOUD</name>
<dbReference type="EMBL" id="GL376626">
    <property type="status" value="NOT_ANNOTATED_CDS"/>
    <property type="molecule type" value="Genomic_DNA"/>
</dbReference>
<evidence type="ECO:0000313" key="1">
    <source>
        <dbReference type="EnsemblProtists" id="PYU1_T001462"/>
    </source>
</evidence>
<protein>
    <recommendedName>
        <fullName evidence="3">START domain-containing protein</fullName>
    </recommendedName>
</protein>
<dbReference type="eggNOG" id="ENOG502SMEP">
    <property type="taxonomic scope" value="Eukaryota"/>
</dbReference>
<reference evidence="1" key="3">
    <citation type="submission" date="2015-02" db="UniProtKB">
        <authorList>
            <consortium name="EnsemblProtists"/>
        </authorList>
    </citation>
    <scope>IDENTIFICATION</scope>
    <source>
        <strain evidence="1">DAOM BR144</strain>
    </source>
</reference>
<dbReference type="VEuPathDB" id="FungiDB:PYU1_G001462"/>
<dbReference type="HOGENOM" id="CLU_096665_0_0_1"/>
<dbReference type="Proteomes" id="UP000019132">
    <property type="component" value="Unassembled WGS sequence"/>
</dbReference>
<organism evidence="1 2">
    <name type="scientific">Globisporangium ultimum (strain ATCC 200006 / CBS 805.95 / DAOM BR144)</name>
    <name type="common">Pythium ultimum</name>
    <dbReference type="NCBI Taxonomy" id="431595"/>
    <lineage>
        <taxon>Eukaryota</taxon>
        <taxon>Sar</taxon>
        <taxon>Stramenopiles</taxon>
        <taxon>Oomycota</taxon>
        <taxon>Peronosporomycetes</taxon>
        <taxon>Pythiales</taxon>
        <taxon>Pythiaceae</taxon>
        <taxon>Globisporangium</taxon>
    </lineage>
</organism>
<reference evidence="2" key="2">
    <citation type="submission" date="2010-04" db="EMBL/GenBank/DDBJ databases">
        <authorList>
            <person name="Buell R."/>
            <person name="Hamilton J."/>
            <person name="Hostetler J."/>
        </authorList>
    </citation>
    <scope>NUCLEOTIDE SEQUENCE [LARGE SCALE GENOMIC DNA]</scope>
    <source>
        <strain evidence="2">DAOM:BR144</strain>
    </source>
</reference>
<dbReference type="EnsemblProtists" id="PYU1_T001462">
    <property type="protein sequence ID" value="PYU1_T001462"/>
    <property type="gene ID" value="PYU1_G001462"/>
</dbReference>
<evidence type="ECO:0008006" key="3">
    <source>
        <dbReference type="Google" id="ProtNLM"/>
    </source>
</evidence>
<reference evidence="2" key="1">
    <citation type="journal article" date="2010" name="Genome Biol.">
        <title>Genome sequence of the necrotrophic plant pathogen Pythium ultimum reveals original pathogenicity mechanisms and effector repertoire.</title>
        <authorList>
            <person name="Levesque C.A."/>
            <person name="Brouwer H."/>
            <person name="Cano L."/>
            <person name="Hamilton J.P."/>
            <person name="Holt C."/>
            <person name="Huitema E."/>
            <person name="Raffaele S."/>
            <person name="Robideau G.P."/>
            <person name="Thines M."/>
            <person name="Win J."/>
            <person name="Zerillo M.M."/>
            <person name="Beakes G.W."/>
            <person name="Boore J.L."/>
            <person name="Busam D."/>
            <person name="Dumas B."/>
            <person name="Ferriera S."/>
            <person name="Fuerstenberg S.I."/>
            <person name="Gachon C.M."/>
            <person name="Gaulin E."/>
            <person name="Govers F."/>
            <person name="Grenville-Briggs L."/>
            <person name="Horner N."/>
            <person name="Hostetler J."/>
            <person name="Jiang R.H."/>
            <person name="Johnson J."/>
            <person name="Krajaejun T."/>
            <person name="Lin H."/>
            <person name="Meijer H.J."/>
            <person name="Moore B."/>
            <person name="Morris P."/>
            <person name="Phuntmart V."/>
            <person name="Puiu D."/>
            <person name="Shetty J."/>
            <person name="Stajich J.E."/>
            <person name="Tripathy S."/>
            <person name="Wawra S."/>
            <person name="van West P."/>
            <person name="Whitty B.R."/>
            <person name="Coutinho P.M."/>
            <person name="Henrissat B."/>
            <person name="Martin F."/>
            <person name="Thomas P.D."/>
            <person name="Tyler B.M."/>
            <person name="De Vries R.P."/>
            <person name="Kamoun S."/>
            <person name="Yandell M."/>
            <person name="Tisserat N."/>
            <person name="Buell C.R."/>
        </authorList>
    </citation>
    <scope>NUCLEOTIDE SEQUENCE</scope>
    <source>
        <strain evidence="2">DAOM:BR144</strain>
    </source>
</reference>
<dbReference type="InParanoid" id="K3W921"/>